<feature type="transmembrane region" description="Helical" evidence="10">
    <location>
        <begin position="156"/>
        <end position="177"/>
    </location>
</feature>
<comment type="subcellular location">
    <subcellularLocation>
        <location evidence="1">Cell membrane</location>
        <topology evidence="1">Multi-pass membrane protein</topology>
    </subcellularLocation>
</comment>
<dbReference type="Proteomes" id="UP001320898">
    <property type="component" value="Unassembled WGS sequence"/>
</dbReference>
<dbReference type="PROSITE" id="PS50929">
    <property type="entry name" value="ABC_TM1F"/>
    <property type="match status" value="1"/>
</dbReference>
<dbReference type="InterPro" id="IPR003439">
    <property type="entry name" value="ABC_transporter-like_ATP-bd"/>
</dbReference>
<dbReference type="InterPro" id="IPR036640">
    <property type="entry name" value="ABC1_TM_sf"/>
</dbReference>
<evidence type="ECO:0000259" key="12">
    <source>
        <dbReference type="PROSITE" id="PS50929"/>
    </source>
</evidence>
<keyword evidence="3" id="KW-0813">Transport</keyword>
<dbReference type="AlphaFoldDB" id="A0AAW5QSB2"/>
<evidence type="ECO:0000313" key="14">
    <source>
        <dbReference type="Proteomes" id="UP001320898"/>
    </source>
</evidence>
<dbReference type="Gene3D" id="1.20.1560.10">
    <property type="entry name" value="ABC transporter type 1, transmembrane domain"/>
    <property type="match status" value="1"/>
</dbReference>
<dbReference type="PROSITE" id="PS50893">
    <property type="entry name" value="ABC_TRANSPORTER_2"/>
    <property type="match status" value="1"/>
</dbReference>
<dbReference type="Pfam" id="PF00664">
    <property type="entry name" value="ABC_membrane"/>
    <property type="match status" value="1"/>
</dbReference>
<keyword evidence="14" id="KW-1185">Reference proteome</keyword>
<gene>
    <name evidence="13" type="ORF">MUB46_00655</name>
</gene>
<comment type="caution">
    <text evidence="13">The sequence shown here is derived from an EMBL/GenBank/DDBJ whole genome shotgun (WGS) entry which is preliminary data.</text>
</comment>
<feature type="transmembrane region" description="Helical" evidence="10">
    <location>
        <begin position="183"/>
        <end position="200"/>
    </location>
</feature>
<feature type="domain" description="ABC transmembrane type-1" evidence="12">
    <location>
        <begin position="46"/>
        <end position="328"/>
    </location>
</feature>
<keyword evidence="4 10" id="KW-0812">Transmembrane</keyword>
<evidence type="ECO:0000256" key="7">
    <source>
        <dbReference type="ARBA" id="ARBA00022989"/>
    </source>
</evidence>
<comment type="similarity">
    <text evidence="2">Belongs to the ABC transporter superfamily.</text>
</comment>
<reference evidence="13 14" key="1">
    <citation type="submission" date="2022-04" db="EMBL/GenBank/DDBJ databases">
        <authorList>
            <person name="Ye Y.-Q."/>
            <person name="Du Z.-J."/>
        </authorList>
    </citation>
    <scope>NUCLEOTIDE SEQUENCE [LARGE SCALE GENOMIC DNA]</scope>
    <source>
        <strain evidence="13 14">A6E488</strain>
    </source>
</reference>
<dbReference type="CDD" id="cd18552">
    <property type="entry name" value="ABC_6TM_MsbA_like"/>
    <property type="match status" value="1"/>
</dbReference>
<dbReference type="InterPro" id="IPR027417">
    <property type="entry name" value="P-loop_NTPase"/>
</dbReference>
<feature type="compositionally biased region" description="Basic and acidic residues" evidence="9">
    <location>
        <begin position="603"/>
        <end position="617"/>
    </location>
</feature>
<dbReference type="InterPro" id="IPR003593">
    <property type="entry name" value="AAA+_ATPase"/>
</dbReference>
<feature type="domain" description="ABC transporter" evidence="11">
    <location>
        <begin position="362"/>
        <end position="596"/>
    </location>
</feature>
<evidence type="ECO:0000256" key="5">
    <source>
        <dbReference type="ARBA" id="ARBA00022741"/>
    </source>
</evidence>
<accession>A0AAW5QSB2</accession>
<feature type="transmembrane region" description="Helical" evidence="10">
    <location>
        <begin position="81"/>
        <end position="99"/>
    </location>
</feature>
<dbReference type="PANTHER" id="PTHR43394:SF1">
    <property type="entry name" value="ATP-BINDING CASSETTE SUB-FAMILY B MEMBER 10, MITOCHONDRIAL"/>
    <property type="match status" value="1"/>
</dbReference>
<feature type="transmembrane region" description="Helical" evidence="10">
    <location>
        <begin position="44"/>
        <end position="66"/>
    </location>
</feature>
<protein>
    <submittedName>
        <fullName evidence="13">ABC transporter ATP-binding protein/permease</fullName>
    </submittedName>
</protein>
<evidence type="ECO:0000259" key="11">
    <source>
        <dbReference type="PROSITE" id="PS50893"/>
    </source>
</evidence>
<dbReference type="InterPro" id="IPR039421">
    <property type="entry name" value="Type_1_exporter"/>
</dbReference>
<dbReference type="GO" id="GO:0015421">
    <property type="term" value="F:ABC-type oligopeptide transporter activity"/>
    <property type="evidence" value="ECO:0007669"/>
    <property type="project" value="TreeGrafter"/>
</dbReference>
<keyword evidence="7 10" id="KW-1133">Transmembrane helix</keyword>
<evidence type="ECO:0000256" key="3">
    <source>
        <dbReference type="ARBA" id="ARBA00022448"/>
    </source>
</evidence>
<evidence type="ECO:0000256" key="6">
    <source>
        <dbReference type="ARBA" id="ARBA00022840"/>
    </source>
</evidence>
<dbReference type="SUPFAM" id="SSF90123">
    <property type="entry name" value="ABC transporter transmembrane region"/>
    <property type="match status" value="1"/>
</dbReference>
<organism evidence="13 14">
    <name type="scientific">Microbaculum marinisediminis</name>
    <dbReference type="NCBI Taxonomy" id="2931392"/>
    <lineage>
        <taxon>Bacteria</taxon>
        <taxon>Pseudomonadati</taxon>
        <taxon>Pseudomonadota</taxon>
        <taxon>Alphaproteobacteria</taxon>
        <taxon>Hyphomicrobiales</taxon>
        <taxon>Tepidamorphaceae</taxon>
        <taxon>Microbaculum</taxon>
    </lineage>
</organism>
<feature type="region of interest" description="Disordered" evidence="9">
    <location>
        <begin position="596"/>
        <end position="626"/>
    </location>
</feature>
<dbReference type="RefSeq" id="WP_261613927.1">
    <property type="nucleotide sequence ID" value="NZ_JALIDZ010000001.1"/>
</dbReference>
<dbReference type="GO" id="GO:0016887">
    <property type="term" value="F:ATP hydrolysis activity"/>
    <property type="evidence" value="ECO:0007669"/>
    <property type="project" value="InterPro"/>
</dbReference>
<dbReference type="PROSITE" id="PS00211">
    <property type="entry name" value="ABC_TRANSPORTER_1"/>
    <property type="match status" value="1"/>
</dbReference>
<name>A0AAW5QSB2_9HYPH</name>
<evidence type="ECO:0000256" key="4">
    <source>
        <dbReference type="ARBA" id="ARBA00022692"/>
    </source>
</evidence>
<feature type="transmembrane region" description="Helical" evidence="10">
    <location>
        <begin position="269"/>
        <end position="287"/>
    </location>
</feature>
<evidence type="ECO:0000256" key="8">
    <source>
        <dbReference type="ARBA" id="ARBA00023136"/>
    </source>
</evidence>
<dbReference type="EMBL" id="JALIDZ010000001">
    <property type="protein sequence ID" value="MCT8970359.1"/>
    <property type="molecule type" value="Genomic_DNA"/>
</dbReference>
<evidence type="ECO:0000256" key="10">
    <source>
        <dbReference type="SAM" id="Phobius"/>
    </source>
</evidence>
<dbReference type="InterPro" id="IPR017871">
    <property type="entry name" value="ABC_transporter-like_CS"/>
</dbReference>
<dbReference type="GO" id="GO:0005886">
    <property type="term" value="C:plasma membrane"/>
    <property type="evidence" value="ECO:0007669"/>
    <property type="project" value="UniProtKB-SubCell"/>
</dbReference>
<dbReference type="Pfam" id="PF00005">
    <property type="entry name" value="ABC_tran"/>
    <property type="match status" value="1"/>
</dbReference>
<keyword evidence="8 10" id="KW-0472">Membrane</keyword>
<dbReference type="Gene3D" id="3.40.50.300">
    <property type="entry name" value="P-loop containing nucleotide triphosphate hydrolases"/>
    <property type="match status" value="1"/>
</dbReference>
<sequence length="626" mass="68147">MVSNVFTDSNSIDRADDSLHTTNLSTWQVVGRLTRDHLLPRKKLLLGCFGAMMFSAIATGSLPFLMQQAADEVFLGKNETMLYMLPALVIVMVAIKATSEYFATVGQAYVGNSIVADLRVEMFERLTQADLGWLQRTHSGRFVSSFMNDVLAIREAASLTIVALGQNILKVLLLTGSMFYMDWRLSVFAVIAIPLALRVLGRQRRRVHVSATKTFQETGDLGILVSQTLTGIRVVKAYDREAHETERARRIIDRTLEFIMRSVRTKASSGPVVEALTGVGFALAILYGGYQGIHGSLTAGQFMGFVTAAMLMYQPMKTVASLQTMLQEGVVAANRVFGIIDLDSKVAEKPGALPLKVTAGEISFDDVSFHYRDGEPVLRDFSLTVPAGKRIALVGPSGSGKSTVLNLLLRFYDPQSGQVRIDGQDITDCTISSVRLASALVTQEPVLFDDTIRANIMYGSEGASEEQVIAAARAAVAHDFIMAFPKGYDTPVGEAGNMLSGGQRQRIAFARAMLRDAPILLLDEPTSSLDTEAEAQIQEALDVLLKGRSVIMIAHRLSTVKKADVIHVMEAGRIVESGNHDELVARNGVYARLHRTQFGAESTKSEPSDPTDREPRARAAANATNA</sequence>
<keyword evidence="5" id="KW-0547">Nucleotide-binding</keyword>
<dbReference type="SMART" id="SM00382">
    <property type="entry name" value="AAA"/>
    <property type="match status" value="1"/>
</dbReference>
<proteinExistence type="inferred from homology"/>
<evidence type="ECO:0000256" key="9">
    <source>
        <dbReference type="SAM" id="MobiDB-lite"/>
    </source>
</evidence>
<evidence type="ECO:0000313" key="13">
    <source>
        <dbReference type="EMBL" id="MCT8970359.1"/>
    </source>
</evidence>
<dbReference type="FunFam" id="3.40.50.300:FF:000287">
    <property type="entry name" value="Multidrug ABC transporter ATP-binding protein"/>
    <property type="match status" value="1"/>
</dbReference>
<evidence type="ECO:0000256" key="2">
    <source>
        <dbReference type="ARBA" id="ARBA00005417"/>
    </source>
</evidence>
<evidence type="ECO:0000256" key="1">
    <source>
        <dbReference type="ARBA" id="ARBA00004651"/>
    </source>
</evidence>
<dbReference type="InterPro" id="IPR011527">
    <property type="entry name" value="ABC1_TM_dom"/>
</dbReference>
<dbReference type="PANTHER" id="PTHR43394">
    <property type="entry name" value="ATP-DEPENDENT PERMEASE MDL1, MITOCHONDRIAL"/>
    <property type="match status" value="1"/>
</dbReference>
<dbReference type="SUPFAM" id="SSF52540">
    <property type="entry name" value="P-loop containing nucleoside triphosphate hydrolases"/>
    <property type="match status" value="1"/>
</dbReference>
<keyword evidence="6 13" id="KW-0067">ATP-binding</keyword>
<dbReference type="GO" id="GO:0005524">
    <property type="term" value="F:ATP binding"/>
    <property type="evidence" value="ECO:0007669"/>
    <property type="project" value="UniProtKB-KW"/>
</dbReference>